<evidence type="ECO:0008006" key="3">
    <source>
        <dbReference type="Google" id="ProtNLM"/>
    </source>
</evidence>
<name>A0ABX0MMM1_9BURK</name>
<dbReference type="InterPro" id="IPR031552">
    <property type="entry name" value="ParE-like_toxin"/>
</dbReference>
<reference evidence="1 2" key="1">
    <citation type="submission" date="2019-10" db="EMBL/GenBank/DDBJ databases">
        <title>Taxonomy of Antarctic Massilia spp.: description of Massilia rubra sp. nov., Massilia aquatica sp. nov., Massilia mucilaginosa sp. nov., Massilia frigida sp. nov. isolated from streams, lakes and regoliths.</title>
        <authorList>
            <person name="Holochova P."/>
            <person name="Sedlacek I."/>
            <person name="Kralova S."/>
            <person name="Maslanova I."/>
            <person name="Busse H.-J."/>
            <person name="Stankova E."/>
            <person name="Vrbovska V."/>
            <person name="Kovarovic V."/>
            <person name="Bartak M."/>
            <person name="Svec P."/>
            <person name="Pantucek R."/>
        </authorList>
    </citation>
    <scope>NUCLEOTIDE SEQUENCE [LARGE SCALE GENOMIC DNA]</scope>
    <source>
        <strain evidence="1 2">CCM 8694</strain>
    </source>
</reference>
<protein>
    <recommendedName>
        <fullName evidence="3">Addiction module toxin RelE</fullName>
    </recommendedName>
</protein>
<gene>
    <name evidence="1" type="ORF">F1735_17190</name>
</gene>
<sequence>MIAGDPSIGEEKKGDLAGFFVHKFKINKQEVLLAYQLQPDKRSPAAALLLNLGSHENFYSDLWIT</sequence>
<organism evidence="1 2">
    <name type="scientific">Massilia genomosp. 1</name>
    <dbReference type="NCBI Taxonomy" id="2609280"/>
    <lineage>
        <taxon>Bacteria</taxon>
        <taxon>Pseudomonadati</taxon>
        <taxon>Pseudomonadota</taxon>
        <taxon>Betaproteobacteria</taxon>
        <taxon>Burkholderiales</taxon>
        <taxon>Oxalobacteraceae</taxon>
        <taxon>Telluria group</taxon>
        <taxon>Massilia</taxon>
    </lineage>
</organism>
<evidence type="ECO:0000313" key="1">
    <source>
        <dbReference type="EMBL" id="NHZ64019.1"/>
    </source>
</evidence>
<accession>A0ABX0MMM1</accession>
<dbReference type="Pfam" id="PF15781">
    <property type="entry name" value="ParE-like_toxin"/>
    <property type="match status" value="1"/>
</dbReference>
<dbReference type="Proteomes" id="UP000610594">
    <property type="component" value="Unassembled WGS sequence"/>
</dbReference>
<comment type="caution">
    <text evidence="1">The sequence shown here is derived from an EMBL/GenBank/DDBJ whole genome shotgun (WGS) entry which is preliminary data.</text>
</comment>
<proteinExistence type="predicted"/>
<keyword evidence="2" id="KW-1185">Reference proteome</keyword>
<dbReference type="EMBL" id="WHJF01000044">
    <property type="protein sequence ID" value="NHZ64019.1"/>
    <property type="molecule type" value="Genomic_DNA"/>
</dbReference>
<evidence type="ECO:0000313" key="2">
    <source>
        <dbReference type="Proteomes" id="UP000610594"/>
    </source>
</evidence>